<comment type="subcellular location">
    <subcellularLocation>
        <location evidence="1">Bacterial flagellum</location>
    </subcellularLocation>
    <subcellularLocation>
        <location evidence="2">Secreted</location>
    </subcellularLocation>
</comment>
<dbReference type="PANTHER" id="PTHR30033:SF1">
    <property type="entry name" value="FLAGELLAR HOOK-ASSOCIATED PROTEIN 1"/>
    <property type="match status" value="1"/>
</dbReference>
<keyword evidence="10" id="KW-0969">Cilium</keyword>
<feature type="domain" description="Flagellar basal-body/hook protein C-terminal" evidence="8">
    <location>
        <begin position="424"/>
        <end position="461"/>
    </location>
</feature>
<dbReference type="Pfam" id="PF06429">
    <property type="entry name" value="Flg_bbr_C"/>
    <property type="match status" value="1"/>
</dbReference>
<evidence type="ECO:0000256" key="1">
    <source>
        <dbReference type="ARBA" id="ARBA00004365"/>
    </source>
</evidence>
<keyword evidence="11" id="KW-1185">Reference proteome</keyword>
<keyword evidence="5" id="KW-0964">Secreted</keyword>
<name>A0ABP6PCP7_9ACTN</name>
<dbReference type="Proteomes" id="UP001499924">
    <property type="component" value="Unassembled WGS sequence"/>
</dbReference>
<keyword evidence="10" id="KW-0282">Flagellum</keyword>
<feature type="domain" description="Flagellar hook-associated protein FlgK helical" evidence="9">
    <location>
        <begin position="102"/>
        <end position="329"/>
    </location>
</feature>
<dbReference type="InterPro" id="IPR002371">
    <property type="entry name" value="FlgK"/>
</dbReference>
<sequence>MSTFSGLNAATTALWAQRRALDVTGQNIANVNTDGYSRQRADLQAIGGSPVPAFYSTSPGIGAGVTADSVIRIRDAFLEGRGHTETANSAKLTVENDAYELVEQAFREPGDTGIQSLLSDMWSGWEDVANNPKDSAARGQVLQRLETLVGGLHFSHASLGAQWDQSRENLQVLVDDVNAAAASVAELNESIQLARQSGLPANDLADKRDVLAMKLAEQIGGTVRPGDDGVVDVVVGGMTLVAGRTATTFALAGTTDPDATAGDPVRIVTAAGGYTVQAGGTAAGQLSALNTILPSYRAALNSVAVDLATGLNAAHAAGYDLDGIAGTNLLVSSGGPLTAASISVGFTDPRKIAASSVVPVPGDPALDNGNADAIAQLRQSATGTDANYRRMIVELGVQSAVAQRNLDIQAVITTQVDAARESVAGVNLDEEMTNMLSFQHAYSAAGRLVTAIDETLDVLINRTGLVGR</sequence>
<evidence type="ECO:0000259" key="9">
    <source>
        <dbReference type="Pfam" id="PF22638"/>
    </source>
</evidence>
<dbReference type="PANTHER" id="PTHR30033">
    <property type="entry name" value="FLAGELLAR HOOK-ASSOCIATED PROTEIN 1"/>
    <property type="match status" value="1"/>
</dbReference>
<evidence type="ECO:0000313" key="10">
    <source>
        <dbReference type="EMBL" id="GAA3172623.1"/>
    </source>
</evidence>
<protein>
    <recommendedName>
        <fullName evidence="4">Flagellar hook-associated protein 1</fullName>
    </recommendedName>
</protein>
<dbReference type="InterPro" id="IPR001444">
    <property type="entry name" value="Flag_bb_rod_N"/>
</dbReference>
<gene>
    <name evidence="10" type="primary">flgK</name>
    <name evidence="10" type="ORF">GCM10010531_27660</name>
</gene>
<evidence type="ECO:0000256" key="5">
    <source>
        <dbReference type="ARBA" id="ARBA00022525"/>
    </source>
</evidence>
<dbReference type="InterPro" id="IPR053927">
    <property type="entry name" value="FlgK_helical"/>
</dbReference>
<evidence type="ECO:0000313" key="11">
    <source>
        <dbReference type="Proteomes" id="UP001499924"/>
    </source>
</evidence>
<keyword evidence="10" id="KW-0966">Cell projection</keyword>
<proteinExistence type="inferred from homology"/>
<dbReference type="NCBIfam" id="TIGR02492">
    <property type="entry name" value="flgK_ends"/>
    <property type="match status" value="1"/>
</dbReference>
<evidence type="ECO:0000259" key="8">
    <source>
        <dbReference type="Pfam" id="PF06429"/>
    </source>
</evidence>
<reference evidence="11" key="1">
    <citation type="journal article" date="2019" name="Int. J. Syst. Evol. Microbiol.">
        <title>The Global Catalogue of Microorganisms (GCM) 10K type strain sequencing project: providing services to taxonomists for standard genome sequencing and annotation.</title>
        <authorList>
            <consortium name="The Broad Institute Genomics Platform"/>
            <consortium name="The Broad Institute Genome Sequencing Center for Infectious Disease"/>
            <person name="Wu L."/>
            <person name="Ma J."/>
        </authorList>
    </citation>
    <scope>NUCLEOTIDE SEQUENCE [LARGE SCALE GENOMIC DNA]</scope>
    <source>
        <strain evidence="11">JCM 15614</strain>
    </source>
</reference>
<dbReference type="SUPFAM" id="SSF64518">
    <property type="entry name" value="Phase 1 flagellin"/>
    <property type="match status" value="1"/>
</dbReference>
<dbReference type="Pfam" id="PF00460">
    <property type="entry name" value="Flg_bb_rod"/>
    <property type="match status" value="1"/>
</dbReference>
<comment type="similarity">
    <text evidence="3">Belongs to the flagella basal body rod proteins family.</text>
</comment>
<dbReference type="EMBL" id="BAAAVV010000006">
    <property type="protein sequence ID" value="GAA3172623.1"/>
    <property type="molecule type" value="Genomic_DNA"/>
</dbReference>
<dbReference type="Pfam" id="PF22638">
    <property type="entry name" value="FlgK_D1"/>
    <property type="match status" value="1"/>
</dbReference>
<comment type="caution">
    <text evidence="10">The sequence shown here is derived from an EMBL/GenBank/DDBJ whole genome shotgun (WGS) entry which is preliminary data.</text>
</comment>
<evidence type="ECO:0000256" key="2">
    <source>
        <dbReference type="ARBA" id="ARBA00004613"/>
    </source>
</evidence>
<organism evidence="10 11">
    <name type="scientific">Blastococcus jejuensis</name>
    <dbReference type="NCBI Taxonomy" id="351224"/>
    <lineage>
        <taxon>Bacteria</taxon>
        <taxon>Bacillati</taxon>
        <taxon>Actinomycetota</taxon>
        <taxon>Actinomycetes</taxon>
        <taxon>Geodermatophilales</taxon>
        <taxon>Geodermatophilaceae</taxon>
        <taxon>Blastococcus</taxon>
    </lineage>
</organism>
<accession>A0ABP6PCP7</accession>
<feature type="domain" description="Flagellar basal body rod protein N-terminal" evidence="7">
    <location>
        <begin position="7"/>
        <end position="36"/>
    </location>
</feature>
<keyword evidence="6" id="KW-0975">Bacterial flagellum</keyword>
<evidence type="ECO:0000256" key="3">
    <source>
        <dbReference type="ARBA" id="ARBA00009677"/>
    </source>
</evidence>
<dbReference type="RefSeq" id="WP_344689513.1">
    <property type="nucleotide sequence ID" value="NZ_BAAAVV010000006.1"/>
</dbReference>
<evidence type="ECO:0000259" key="7">
    <source>
        <dbReference type="Pfam" id="PF00460"/>
    </source>
</evidence>
<evidence type="ECO:0000256" key="6">
    <source>
        <dbReference type="ARBA" id="ARBA00023143"/>
    </source>
</evidence>
<evidence type="ECO:0000256" key="4">
    <source>
        <dbReference type="ARBA" id="ARBA00016244"/>
    </source>
</evidence>
<dbReference type="InterPro" id="IPR010930">
    <property type="entry name" value="Flg_bb/hook_C_dom"/>
</dbReference>